<dbReference type="Proteomes" id="UP001157502">
    <property type="component" value="Chromosome 9"/>
</dbReference>
<accession>A0ACC2GTK9</accession>
<comment type="caution">
    <text evidence="1">The sequence shown here is derived from an EMBL/GenBank/DDBJ whole genome shotgun (WGS) entry which is preliminary data.</text>
</comment>
<keyword evidence="2" id="KW-1185">Reference proteome</keyword>
<evidence type="ECO:0000313" key="2">
    <source>
        <dbReference type="Proteomes" id="UP001157502"/>
    </source>
</evidence>
<organism evidence="1 2">
    <name type="scientific">Dallia pectoralis</name>
    <name type="common">Alaska blackfish</name>
    <dbReference type="NCBI Taxonomy" id="75939"/>
    <lineage>
        <taxon>Eukaryota</taxon>
        <taxon>Metazoa</taxon>
        <taxon>Chordata</taxon>
        <taxon>Craniata</taxon>
        <taxon>Vertebrata</taxon>
        <taxon>Euteleostomi</taxon>
        <taxon>Actinopterygii</taxon>
        <taxon>Neopterygii</taxon>
        <taxon>Teleostei</taxon>
        <taxon>Protacanthopterygii</taxon>
        <taxon>Esociformes</taxon>
        <taxon>Umbridae</taxon>
        <taxon>Dallia</taxon>
    </lineage>
</organism>
<evidence type="ECO:0000313" key="1">
    <source>
        <dbReference type="EMBL" id="KAJ8007094.1"/>
    </source>
</evidence>
<dbReference type="EMBL" id="CM055736">
    <property type="protein sequence ID" value="KAJ8007094.1"/>
    <property type="molecule type" value="Genomic_DNA"/>
</dbReference>
<name>A0ACC2GTK9_DALPE</name>
<gene>
    <name evidence="1" type="ORF">DPEC_G00114000</name>
</gene>
<sequence length="131" mass="15096">MCFASFTRENPPPTFKPARTDQSWWPHSPWRTSTSDRGQPEEQPRESLQSLWRTDHNSSGHGSLENTQPYIDWPGEENSARFTRCKTARMAKVEPHISDNISDLQNIITSILSADASRSNYSEHQQRQPNQ</sequence>
<proteinExistence type="predicted"/>
<reference evidence="1" key="1">
    <citation type="submission" date="2021-05" db="EMBL/GenBank/DDBJ databases">
        <authorList>
            <person name="Pan Q."/>
            <person name="Jouanno E."/>
            <person name="Zahm M."/>
            <person name="Klopp C."/>
            <person name="Cabau C."/>
            <person name="Louis A."/>
            <person name="Berthelot C."/>
            <person name="Parey E."/>
            <person name="Roest Crollius H."/>
            <person name="Montfort J."/>
            <person name="Robinson-Rechavi M."/>
            <person name="Bouchez O."/>
            <person name="Lampietro C."/>
            <person name="Lopez Roques C."/>
            <person name="Donnadieu C."/>
            <person name="Postlethwait J."/>
            <person name="Bobe J."/>
            <person name="Dillon D."/>
            <person name="Chandos A."/>
            <person name="von Hippel F."/>
            <person name="Guiguen Y."/>
        </authorList>
    </citation>
    <scope>NUCLEOTIDE SEQUENCE</scope>
    <source>
        <strain evidence="1">YG-Jan2019</strain>
    </source>
</reference>
<protein>
    <submittedName>
        <fullName evidence="1">Uncharacterized protein</fullName>
    </submittedName>
</protein>